<dbReference type="InterPro" id="IPR001650">
    <property type="entry name" value="Helicase_C-like"/>
</dbReference>
<dbReference type="InterPro" id="IPR049730">
    <property type="entry name" value="SNF2/RAD54-like_C"/>
</dbReference>
<evidence type="ECO:0000259" key="7">
    <source>
        <dbReference type="PROSITE" id="PS51194"/>
    </source>
</evidence>
<keyword evidence="9" id="KW-1185">Reference proteome</keyword>
<feature type="region of interest" description="Disordered" evidence="5">
    <location>
        <begin position="1"/>
        <end position="25"/>
    </location>
</feature>
<sequence>MRMFDSDNRKRPSPGASDQGVRLKKPYQQAYGNNLDTRNLDIRSHNQFIGPSGVNLLSPADCFTPQSPGFISNAYESHLVEPLRVGKSPLALLDGDIFDDSTLQPHSWSENSEEFPDEDLLLEDEELVPRVCFGVLNVPVTSASQGDELDEPTPIDLEELGEMVKIKRQTCGKYAGMIRLSVLSRILGDGAVQASATLIKTTPDPSESTGKKGSTLWHSYTARIVLAGLQQDRNRVGKLLSDSHQFLQHPYMEECGELEYCNPHYLVRPGASMPKLQGTTGFVSASTKPFSSLTELNKSRVLRIFDRVGLEGDERSRFHNSISPRVKSDLKQHQITAVAMMLERESSDITSCVFPSIWETTKSTDASKMFRNKVTGIYSGSPTRLKGGLLADDMGLGKTLSTLALICSSLDHHTGNEDASLPTLVVTTKSTIPGWQSQIEKHVHYGQLRAAIYHGLNRHLLAPRFNEHDIILTTYETLRLDRVAEGPLYQHEWRRLVLDEAHHIRNRASQTFKAACSIKSYYRWCLTGTPIHNSLDDYGALLSFLDVPGFTERTMFERWITKPIRENKSEGYTMLQTLVRSTCLRRTKESMGDILHLPQRHEKIEHVNLSQEDQILYKFFKEKAASLASGTKASHVAVTRSDNDQRGGIICSLNFLRSICNHGEQLLPDTALRIWDTRGQSMVTRGDVTMRDNNGNASRYSAKVLALLRNLLTAHTPINDINENYIPAKSVVFSHSTRMLDLIQPALSHYQFRTCRIDGSTSLEGRSNVLREFSEDAHCAVMLATIGSAGEGLDLTAANHVHIIEPHWNPMAEAQAVDRIYRIGQKREVFVTRYIVPKSIETYIQWVQQQKLKLVSTFVDTEGVTQADIDTERWKQLRANLGCQL</sequence>
<dbReference type="PROSITE" id="PS51192">
    <property type="entry name" value="HELICASE_ATP_BIND_1"/>
    <property type="match status" value="1"/>
</dbReference>
<dbReference type="CDD" id="cd18008">
    <property type="entry name" value="DEXDc_SHPRH-like"/>
    <property type="match status" value="1"/>
</dbReference>
<dbReference type="GO" id="GO:0004386">
    <property type="term" value="F:helicase activity"/>
    <property type="evidence" value="ECO:0007669"/>
    <property type="project" value="UniProtKB-KW"/>
</dbReference>
<dbReference type="VEuPathDB" id="FungiDB:JI435_017270"/>
<dbReference type="OrthoDB" id="448448at2759"/>
<keyword evidence="2" id="KW-0378">Hydrolase</keyword>
<feature type="domain" description="Helicase ATP-binding" evidence="6">
    <location>
        <begin position="379"/>
        <end position="548"/>
    </location>
</feature>
<evidence type="ECO:0000256" key="2">
    <source>
        <dbReference type="ARBA" id="ARBA00022801"/>
    </source>
</evidence>
<dbReference type="SMART" id="SM00490">
    <property type="entry name" value="HELICc"/>
    <property type="match status" value="1"/>
</dbReference>
<dbReference type="GO" id="GO:0005524">
    <property type="term" value="F:ATP binding"/>
    <property type="evidence" value="ECO:0007669"/>
    <property type="project" value="UniProtKB-KW"/>
</dbReference>
<keyword evidence="3" id="KW-0347">Helicase</keyword>
<evidence type="ECO:0000256" key="4">
    <source>
        <dbReference type="ARBA" id="ARBA00022840"/>
    </source>
</evidence>
<keyword evidence="1" id="KW-0547">Nucleotide-binding</keyword>
<evidence type="ECO:0008006" key="10">
    <source>
        <dbReference type="Google" id="ProtNLM"/>
    </source>
</evidence>
<accession>A0A7U2I2D0</accession>
<feature type="compositionally biased region" description="Basic and acidic residues" evidence="5">
    <location>
        <begin position="1"/>
        <end position="10"/>
    </location>
</feature>
<dbReference type="InterPro" id="IPR027417">
    <property type="entry name" value="P-loop_NTPase"/>
</dbReference>
<organism evidence="8 9">
    <name type="scientific">Phaeosphaeria nodorum (strain SN15 / ATCC MYA-4574 / FGSC 10173)</name>
    <name type="common">Glume blotch fungus</name>
    <name type="synonym">Parastagonospora nodorum</name>
    <dbReference type="NCBI Taxonomy" id="321614"/>
    <lineage>
        <taxon>Eukaryota</taxon>
        <taxon>Fungi</taxon>
        <taxon>Dikarya</taxon>
        <taxon>Ascomycota</taxon>
        <taxon>Pezizomycotina</taxon>
        <taxon>Dothideomycetes</taxon>
        <taxon>Pleosporomycetidae</taxon>
        <taxon>Pleosporales</taxon>
        <taxon>Pleosporineae</taxon>
        <taxon>Phaeosphaeriaceae</taxon>
        <taxon>Parastagonospora</taxon>
    </lineage>
</organism>
<protein>
    <recommendedName>
        <fullName evidence="10">Helicase ATP-binding domain-containing protein</fullName>
    </recommendedName>
</protein>
<evidence type="ECO:0000256" key="1">
    <source>
        <dbReference type="ARBA" id="ARBA00022741"/>
    </source>
</evidence>
<keyword evidence="4" id="KW-0067">ATP-binding</keyword>
<dbReference type="CDD" id="cd18793">
    <property type="entry name" value="SF2_C_SNF"/>
    <property type="match status" value="1"/>
</dbReference>
<dbReference type="AlphaFoldDB" id="A0A7U2I2D0"/>
<evidence type="ECO:0000256" key="5">
    <source>
        <dbReference type="SAM" id="MobiDB-lite"/>
    </source>
</evidence>
<dbReference type="InterPro" id="IPR000330">
    <property type="entry name" value="SNF2_N"/>
</dbReference>
<evidence type="ECO:0000259" key="6">
    <source>
        <dbReference type="PROSITE" id="PS51192"/>
    </source>
</evidence>
<proteinExistence type="predicted"/>
<reference evidence="9" key="1">
    <citation type="journal article" date="2021" name="BMC Genomics">
        <title>Chromosome-level genome assembly and manually-curated proteome of model necrotroph Parastagonospora nodorum Sn15 reveals a genome-wide trove of candidate effector homologs, and redundancy of virulence-related functions within an accessory chromosome.</title>
        <authorList>
            <person name="Bertazzoni S."/>
            <person name="Jones D.A.B."/>
            <person name="Phan H.T."/>
            <person name="Tan K.-C."/>
            <person name="Hane J.K."/>
        </authorList>
    </citation>
    <scope>NUCLEOTIDE SEQUENCE [LARGE SCALE GENOMIC DNA]</scope>
    <source>
        <strain evidence="9">SN15 / ATCC MYA-4574 / FGSC 10173)</strain>
    </source>
</reference>
<dbReference type="GO" id="GO:0016787">
    <property type="term" value="F:hydrolase activity"/>
    <property type="evidence" value="ECO:0007669"/>
    <property type="project" value="UniProtKB-KW"/>
</dbReference>
<dbReference type="Pfam" id="PF00271">
    <property type="entry name" value="Helicase_C"/>
    <property type="match status" value="1"/>
</dbReference>
<dbReference type="Proteomes" id="UP000663193">
    <property type="component" value="Chromosome 6"/>
</dbReference>
<evidence type="ECO:0000256" key="3">
    <source>
        <dbReference type="ARBA" id="ARBA00022806"/>
    </source>
</evidence>
<evidence type="ECO:0000313" key="9">
    <source>
        <dbReference type="Proteomes" id="UP000663193"/>
    </source>
</evidence>
<dbReference type="PROSITE" id="PS51194">
    <property type="entry name" value="HELICASE_CTER"/>
    <property type="match status" value="1"/>
</dbReference>
<name>A0A7U2I2D0_PHANO</name>
<dbReference type="Gene3D" id="3.40.50.300">
    <property type="entry name" value="P-loop containing nucleotide triphosphate hydrolases"/>
    <property type="match status" value="1"/>
</dbReference>
<dbReference type="InterPro" id="IPR038718">
    <property type="entry name" value="SNF2-like_sf"/>
</dbReference>
<dbReference type="InterPro" id="IPR050628">
    <property type="entry name" value="SNF2_RAD54_helicase_TF"/>
</dbReference>
<dbReference type="FunFam" id="3.40.50.300:FF:003790">
    <property type="entry name" value="p-loop containing nucleoside triphosphate hydrolase protein"/>
    <property type="match status" value="1"/>
</dbReference>
<feature type="domain" description="Helicase C-terminal" evidence="7">
    <location>
        <begin position="720"/>
        <end position="865"/>
    </location>
</feature>
<dbReference type="SMART" id="SM00487">
    <property type="entry name" value="DEXDc"/>
    <property type="match status" value="1"/>
</dbReference>
<dbReference type="Gene3D" id="3.40.50.10810">
    <property type="entry name" value="Tandem AAA-ATPase domain"/>
    <property type="match status" value="1"/>
</dbReference>
<dbReference type="SUPFAM" id="SSF52540">
    <property type="entry name" value="P-loop containing nucleoside triphosphate hydrolases"/>
    <property type="match status" value="2"/>
</dbReference>
<gene>
    <name evidence="8" type="ORF">JI435_017270</name>
</gene>
<dbReference type="PANTHER" id="PTHR45626">
    <property type="entry name" value="TRANSCRIPTION TERMINATION FACTOR 2-RELATED"/>
    <property type="match status" value="1"/>
</dbReference>
<dbReference type="Pfam" id="PF00176">
    <property type="entry name" value="SNF2-rel_dom"/>
    <property type="match status" value="1"/>
</dbReference>
<evidence type="ECO:0000313" key="8">
    <source>
        <dbReference type="EMBL" id="QRC96837.1"/>
    </source>
</evidence>
<dbReference type="PANTHER" id="PTHR45626:SF17">
    <property type="entry name" value="HELICASE-LIKE TRANSCRIPTION FACTOR"/>
    <property type="match status" value="1"/>
</dbReference>
<dbReference type="InterPro" id="IPR014001">
    <property type="entry name" value="Helicase_ATP-bd"/>
</dbReference>
<dbReference type="EMBL" id="CP069028">
    <property type="protein sequence ID" value="QRC96837.1"/>
    <property type="molecule type" value="Genomic_DNA"/>
</dbReference>